<keyword evidence="7 10" id="KW-0460">Magnesium</keyword>
<keyword evidence="5 10" id="KW-0808">Transferase</keyword>
<feature type="active site" description="Proton donor" evidence="10 12">
    <location>
        <position position="628"/>
    </location>
</feature>
<keyword evidence="18" id="KW-0012">Acyltransferase</keyword>
<comment type="function">
    <text evidence="10">Involved in the glycolate utilization. Catalyzes the condensation and subsequent hydrolysis of acetyl-coenzyme A (acetyl-CoA) and glyoxylate to form malate and CoA.</text>
</comment>
<evidence type="ECO:0000256" key="3">
    <source>
        <dbReference type="ARBA" id="ARBA00022490"/>
    </source>
</evidence>
<evidence type="ECO:0000256" key="7">
    <source>
        <dbReference type="ARBA" id="ARBA00022842"/>
    </source>
</evidence>
<keyword evidence="8 10" id="KW-0558">Oxidation</keyword>
<dbReference type="eggNOG" id="COG2225">
    <property type="taxonomic scope" value="Bacteria"/>
</dbReference>
<feature type="binding site" evidence="10">
    <location>
        <position position="310"/>
    </location>
    <ligand>
        <name>acetyl-CoA</name>
        <dbReference type="ChEBI" id="CHEBI:57288"/>
    </ligand>
</feature>
<dbReference type="OrthoDB" id="9762054at2"/>
<comment type="similarity">
    <text evidence="10 13">Belongs to the malate synthase family. GlcB subfamily.</text>
</comment>
<feature type="active site" description="Proton acceptor" evidence="10 12">
    <location>
        <position position="337"/>
    </location>
</feature>
<dbReference type="PANTHER" id="PTHR42739:SF1">
    <property type="entry name" value="MALATE SYNTHASE G"/>
    <property type="match status" value="1"/>
</dbReference>
<comment type="pathway">
    <text evidence="10 13">Carbohydrate metabolism; glyoxylate cycle; (S)-malate from isocitrate: step 2/2.</text>
</comment>
<evidence type="ECO:0000256" key="1">
    <source>
        <dbReference type="ARBA" id="ARBA00001946"/>
    </source>
</evidence>
<feature type="binding site" evidence="10">
    <location>
        <begin position="454"/>
        <end position="457"/>
    </location>
    <ligand>
        <name>glyoxylate</name>
        <dbReference type="ChEBI" id="CHEBI:36655"/>
    </ligand>
</feature>
<dbReference type="HAMAP" id="MF_00641">
    <property type="entry name" value="Malate_synth_G"/>
    <property type="match status" value="1"/>
</dbReference>
<comment type="cofactor">
    <cofactor evidence="1 10">
        <name>Mg(2+)</name>
        <dbReference type="ChEBI" id="CHEBI:18420"/>
    </cofactor>
</comment>
<dbReference type="InterPro" id="IPR048355">
    <property type="entry name" value="MS_C"/>
</dbReference>
<feature type="binding site" evidence="10">
    <location>
        <position position="337"/>
    </location>
    <ligand>
        <name>glyoxylate</name>
        <dbReference type="ChEBI" id="CHEBI:36655"/>
    </ligand>
</feature>
<feature type="modified residue" description="Cysteine sulfenic acid (-SOH)" evidence="10">
    <location>
        <position position="614"/>
    </location>
</feature>
<evidence type="ECO:0000313" key="19">
    <source>
        <dbReference type="Proteomes" id="UP000007123"/>
    </source>
</evidence>
<dbReference type="AlphaFoldDB" id="K2QAZ8"/>
<dbReference type="Proteomes" id="UP000007123">
    <property type="component" value="Unassembled WGS sequence"/>
</dbReference>
<evidence type="ECO:0000256" key="6">
    <source>
        <dbReference type="ARBA" id="ARBA00022723"/>
    </source>
</evidence>
<feature type="domain" description="Malate synthase N-terminal" evidence="15">
    <location>
        <begin position="16"/>
        <end position="73"/>
    </location>
</feature>
<feature type="binding site" evidence="10">
    <location>
        <position position="538"/>
    </location>
    <ligand>
        <name>acetyl-CoA</name>
        <dbReference type="ChEBI" id="CHEBI:57288"/>
    </ligand>
</feature>
<dbReference type="InterPro" id="IPR046363">
    <property type="entry name" value="MS_N_TIM-barrel_dom"/>
</dbReference>
<dbReference type="InterPro" id="IPR044856">
    <property type="entry name" value="Malate_synth_C_sf"/>
</dbReference>
<evidence type="ECO:0000259" key="16">
    <source>
        <dbReference type="Pfam" id="PF20658"/>
    </source>
</evidence>
<dbReference type="Pfam" id="PF01274">
    <property type="entry name" value="MS_TIM-barrel"/>
    <property type="match status" value="1"/>
</dbReference>
<evidence type="ECO:0000256" key="10">
    <source>
        <dbReference type="HAMAP-Rule" id="MF_00641"/>
    </source>
</evidence>
<accession>K2QAZ8</accession>
<evidence type="ECO:0000256" key="5">
    <source>
        <dbReference type="ARBA" id="ARBA00022679"/>
    </source>
</evidence>
<feature type="binding site" evidence="10">
    <location>
        <position position="273"/>
    </location>
    <ligand>
        <name>acetyl-CoA</name>
        <dbReference type="ChEBI" id="CHEBI:57288"/>
    </ligand>
</feature>
<dbReference type="Gene3D" id="1.20.1220.12">
    <property type="entry name" value="Malate synthase, domain III"/>
    <property type="match status" value="1"/>
</dbReference>
<dbReference type="InterPro" id="IPR001465">
    <property type="entry name" value="Malate_synthase_TIM"/>
</dbReference>
<evidence type="ECO:0000259" key="15">
    <source>
        <dbReference type="Pfam" id="PF20656"/>
    </source>
</evidence>
<organism evidence="18 19">
    <name type="scientific">Agrobacterium albertimagni AOL15</name>
    <dbReference type="NCBI Taxonomy" id="1156935"/>
    <lineage>
        <taxon>Bacteria</taxon>
        <taxon>Pseudomonadati</taxon>
        <taxon>Pseudomonadota</taxon>
        <taxon>Alphaproteobacteria</taxon>
        <taxon>Hyphomicrobiales</taxon>
        <taxon>Rhizobiaceae</taxon>
        <taxon>Rhizobium/Agrobacterium group</taxon>
        <taxon>Agrobacterium</taxon>
    </lineage>
</organism>
<evidence type="ECO:0000256" key="4">
    <source>
        <dbReference type="ARBA" id="ARBA00022532"/>
    </source>
</evidence>
<dbReference type="InterPro" id="IPR048357">
    <property type="entry name" value="MSG_insertion"/>
</dbReference>
<dbReference type="InterPro" id="IPR011076">
    <property type="entry name" value="Malate_synth_sf"/>
</dbReference>
<dbReference type="GO" id="GO:0009436">
    <property type="term" value="P:glyoxylate catabolic process"/>
    <property type="evidence" value="ECO:0007669"/>
    <property type="project" value="TreeGrafter"/>
</dbReference>
<dbReference type="GO" id="GO:0006099">
    <property type="term" value="P:tricarboxylic acid cycle"/>
    <property type="evidence" value="ECO:0007669"/>
    <property type="project" value="UniProtKB-KW"/>
</dbReference>
<dbReference type="EMBL" id="ALJF01000002">
    <property type="protein sequence ID" value="EKF61079.1"/>
    <property type="molecule type" value="Genomic_DNA"/>
</dbReference>
<feature type="domain" description="Malate synthase C-terminal" evidence="17">
    <location>
        <begin position="588"/>
        <end position="670"/>
    </location>
</feature>
<keyword evidence="4 10" id="KW-0816">Tricarboxylic acid cycle</keyword>
<feature type="binding site" evidence="10">
    <location>
        <begin position="123"/>
        <end position="124"/>
    </location>
    <ligand>
        <name>acetyl-CoA</name>
        <dbReference type="ChEBI" id="CHEBI:57288"/>
    </ligand>
</feature>
<feature type="domain" description="Malate synthase G alpha-beta insertion" evidence="16">
    <location>
        <begin position="158"/>
        <end position="224"/>
    </location>
</feature>
<evidence type="ECO:0000259" key="14">
    <source>
        <dbReference type="Pfam" id="PF01274"/>
    </source>
</evidence>
<dbReference type="Pfam" id="PF20659">
    <property type="entry name" value="MS_C"/>
    <property type="match status" value="1"/>
</dbReference>
<sequence>MTSVEAHGLSIDKHLYDFIVTQAIPGTHVEADAFFAGFSRIVHDLAPKNRALLAKRDELQAQIDAWYRQNGAPADLAAYESFLREIGYLLPEGPDFKIETANVDPEISSIAGPQLVVPVMNARYALNAANARWGSLYDALYGTDAISEADGAEKGKGYNPVRGAKVVAWAKSFLDRSLPLAGGSWADVTGFDFENGALFVETASGRTGLSSPDQYVGFKRESEKAYRLYFRTNGLHTLVFVDPDSLIGKDDPACIADVGLESALTTIMDCEDSVAAVDAEDKITVYSNWLGLMKGDLTEEVSKSGRTFTRALSGDLELTGVDGGAVTLPGRSLMLIRNVGHLMTNPAITDKDGYEVPEGIMDAAITALVALHDIGPNGRRKNSRAGSMYVVKPKMHGPEEVAFACEIFSRVEELVGMAPNTIKMGIMDEERRTTVNLKECIRAARDRVVFINTGFLDRTGDEIHTAMEAGPMIRKGDMKQAAWISAYENWNVDIGLECGLSGHAQIGKGMWATPDLMAAMLEQKIAHPKAGANTAWVPSPTAATLHATHYHSVNVAEIQNGLKSRPRAKLADILSVPVATRPNWTPEEIQRELDNNAQGILGYVVRWIDQGVGCSKVPDINNVGLMEDRATLRISAQHMANWLHHGVVTEEQVVETLKRMAVVVDGQNASDPVYVPMAKDYDGSVAFQAALDLVLKGREQPNGYTEPVLHRRRIELKAKSAA</sequence>
<dbReference type="STRING" id="1156935.QWE_00880"/>
<dbReference type="NCBIfam" id="NF002825">
    <property type="entry name" value="PRK02999.1"/>
    <property type="match status" value="1"/>
</dbReference>
<proteinExistence type="inferred from homology"/>
<dbReference type="UniPathway" id="UPA00703">
    <property type="reaction ID" value="UER00720"/>
</dbReference>
<name>K2QAZ8_9HYPH</name>
<dbReference type="CDD" id="cd00728">
    <property type="entry name" value="malate_synt_G"/>
    <property type="match status" value="1"/>
</dbReference>
<reference evidence="18 19" key="1">
    <citation type="journal article" date="2012" name="J. Bacteriol.">
        <title>Draft Genome Sequence of Agrobacterium albertimagni Strain AOL15.</title>
        <authorList>
            <person name="Trimble W.L."/>
            <person name="Phung le T."/>
            <person name="Meyer F."/>
            <person name="Gilbert J.A."/>
            <person name="Silver S."/>
        </authorList>
    </citation>
    <scope>NUCLEOTIDE SEQUENCE [LARGE SCALE GENOMIC DNA]</scope>
    <source>
        <strain evidence="18 19">AOL15</strain>
    </source>
</reference>
<dbReference type="InterPro" id="IPR006253">
    <property type="entry name" value="Malate_synthG"/>
</dbReference>
<dbReference type="NCBIfam" id="TIGR01345">
    <property type="entry name" value="malate_syn_G"/>
    <property type="match status" value="1"/>
</dbReference>
<evidence type="ECO:0000256" key="13">
    <source>
        <dbReference type="RuleBase" id="RU003572"/>
    </source>
</evidence>
<comment type="catalytic activity">
    <reaction evidence="9 10 13">
        <text>glyoxylate + acetyl-CoA + H2O = (S)-malate + CoA + H(+)</text>
        <dbReference type="Rhea" id="RHEA:18181"/>
        <dbReference type="ChEBI" id="CHEBI:15377"/>
        <dbReference type="ChEBI" id="CHEBI:15378"/>
        <dbReference type="ChEBI" id="CHEBI:15589"/>
        <dbReference type="ChEBI" id="CHEBI:36655"/>
        <dbReference type="ChEBI" id="CHEBI:57287"/>
        <dbReference type="ChEBI" id="CHEBI:57288"/>
        <dbReference type="EC" id="2.3.3.9"/>
    </reaction>
</comment>
<keyword evidence="2 10" id="KW-0329">Glyoxylate bypass</keyword>
<dbReference type="InterPro" id="IPR048356">
    <property type="entry name" value="MS_N"/>
</dbReference>
<comment type="subunit">
    <text evidence="10">Monomer.</text>
</comment>
<feature type="domain" description="Malate synthase TIM barrel" evidence="14">
    <location>
        <begin position="334"/>
        <end position="569"/>
    </location>
</feature>
<comment type="caution">
    <text evidence="18">The sequence shown here is derived from an EMBL/GenBank/DDBJ whole genome shotgun (WGS) entry which is preliminary data.</text>
</comment>
<gene>
    <name evidence="10" type="primary">glcB</name>
    <name evidence="18" type="ORF">QWE_00880</name>
</gene>
<comment type="subcellular location">
    <subcellularLocation>
        <location evidence="10 13">Cytoplasm</location>
    </subcellularLocation>
</comment>
<dbReference type="GO" id="GO:0004474">
    <property type="term" value="F:malate synthase activity"/>
    <property type="evidence" value="ECO:0007669"/>
    <property type="project" value="UniProtKB-UniRule"/>
</dbReference>
<feature type="binding site" evidence="10">
    <location>
        <position position="429"/>
    </location>
    <ligand>
        <name>glyoxylate</name>
        <dbReference type="ChEBI" id="CHEBI:36655"/>
    </ligand>
</feature>
<keyword evidence="19" id="KW-1185">Reference proteome</keyword>
<dbReference type="EC" id="2.3.3.9" evidence="10 11"/>
<evidence type="ECO:0000313" key="18">
    <source>
        <dbReference type="EMBL" id="EKF61079.1"/>
    </source>
</evidence>
<keyword evidence="6 10" id="KW-0479">Metal-binding</keyword>
<evidence type="ECO:0000256" key="9">
    <source>
        <dbReference type="ARBA" id="ARBA00047918"/>
    </source>
</evidence>
<dbReference type="SUPFAM" id="SSF51645">
    <property type="entry name" value="Malate synthase G"/>
    <property type="match status" value="1"/>
</dbReference>
<dbReference type="Pfam" id="PF20656">
    <property type="entry name" value="MS_N"/>
    <property type="match status" value="1"/>
</dbReference>
<dbReference type="GO" id="GO:0000287">
    <property type="term" value="F:magnesium ion binding"/>
    <property type="evidence" value="ECO:0007669"/>
    <property type="project" value="TreeGrafter"/>
</dbReference>
<dbReference type="PANTHER" id="PTHR42739">
    <property type="entry name" value="MALATE SYNTHASE G"/>
    <property type="match status" value="1"/>
</dbReference>
<evidence type="ECO:0000256" key="12">
    <source>
        <dbReference type="PIRSR" id="PIRSR601465-50"/>
    </source>
</evidence>
<comment type="caution">
    <text evidence="10">Lacks conserved residue(s) required for the propagation of feature annotation.</text>
</comment>
<dbReference type="GO" id="GO:0006097">
    <property type="term" value="P:glyoxylate cycle"/>
    <property type="evidence" value="ECO:0007669"/>
    <property type="project" value="UniProtKB-UniRule"/>
</dbReference>
<feature type="binding site" evidence="10">
    <location>
        <position position="457"/>
    </location>
    <ligand>
        <name>Mg(2+)</name>
        <dbReference type="ChEBI" id="CHEBI:18420"/>
    </ligand>
</feature>
<dbReference type="GO" id="GO:0005829">
    <property type="term" value="C:cytosol"/>
    <property type="evidence" value="ECO:0007669"/>
    <property type="project" value="TreeGrafter"/>
</dbReference>
<evidence type="ECO:0000256" key="2">
    <source>
        <dbReference type="ARBA" id="ARBA00022435"/>
    </source>
</evidence>
<dbReference type="Pfam" id="PF20658">
    <property type="entry name" value="MSG_insertion"/>
    <property type="match status" value="1"/>
</dbReference>
<dbReference type="Gene3D" id="3.20.20.360">
    <property type="entry name" value="Malate synthase, domain 3"/>
    <property type="match status" value="2"/>
</dbReference>
<feature type="binding site" evidence="10">
    <location>
        <position position="429"/>
    </location>
    <ligand>
        <name>Mg(2+)</name>
        <dbReference type="ChEBI" id="CHEBI:18420"/>
    </ligand>
</feature>
<evidence type="ECO:0000256" key="11">
    <source>
        <dbReference type="NCBIfam" id="TIGR01345"/>
    </source>
</evidence>
<evidence type="ECO:0000256" key="8">
    <source>
        <dbReference type="ARBA" id="ARBA00023097"/>
    </source>
</evidence>
<dbReference type="RefSeq" id="WP_006724167.1">
    <property type="nucleotide sequence ID" value="NZ_ALJF01000002.1"/>
</dbReference>
<evidence type="ECO:0000259" key="17">
    <source>
        <dbReference type="Pfam" id="PF20659"/>
    </source>
</evidence>
<protein>
    <recommendedName>
        <fullName evidence="10 11">Malate synthase G</fullName>
        <ecNumber evidence="10 11">2.3.3.9</ecNumber>
    </recommendedName>
</protein>
<dbReference type="PATRIC" id="fig|1156935.5.peg.175"/>
<keyword evidence="3 10" id="KW-0963">Cytoplasm</keyword>
<feature type="binding site" evidence="10">
    <location>
        <position position="116"/>
    </location>
    <ligand>
        <name>acetyl-CoA</name>
        <dbReference type="ChEBI" id="CHEBI:57288"/>
    </ligand>
</feature>